<organism evidence="4 5">
    <name type="scientific">Cereibacter sphaeroides</name>
    <name type="common">Rhodobacter sphaeroides</name>
    <dbReference type="NCBI Taxonomy" id="1063"/>
    <lineage>
        <taxon>Bacteria</taxon>
        <taxon>Pseudomonadati</taxon>
        <taxon>Pseudomonadota</taxon>
        <taxon>Alphaproteobacteria</taxon>
        <taxon>Rhodobacterales</taxon>
        <taxon>Paracoccaceae</taxon>
        <taxon>Cereibacter</taxon>
    </lineage>
</organism>
<comment type="similarity">
    <text evidence="1">Belongs to the MlaA family.</text>
</comment>
<dbReference type="InterPro" id="IPR007428">
    <property type="entry name" value="MlaA"/>
</dbReference>
<evidence type="ECO:0000313" key="4">
    <source>
        <dbReference type="EMBL" id="RHZ91711.1"/>
    </source>
</evidence>
<keyword evidence="2 3" id="KW-0732">Signal</keyword>
<protein>
    <submittedName>
        <fullName evidence="4">VacJ family lipoprotein</fullName>
    </submittedName>
</protein>
<dbReference type="Proteomes" id="UP000266305">
    <property type="component" value="Unassembled WGS sequence"/>
</dbReference>
<accession>A0AAX1UG96</accession>
<dbReference type="PRINTS" id="PR01805">
    <property type="entry name" value="VACJLIPOPROT"/>
</dbReference>
<evidence type="ECO:0000313" key="5">
    <source>
        <dbReference type="Proteomes" id="UP000266305"/>
    </source>
</evidence>
<proteinExistence type="inferred from homology"/>
<feature type="signal peptide" evidence="3">
    <location>
        <begin position="1"/>
        <end position="31"/>
    </location>
</feature>
<evidence type="ECO:0000256" key="1">
    <source>
        <dbReference type="ARBA" id="ARBA00010634"/>
    </source>
</evidence>
<dbReference type="AlphaFoldDB" id="A0AAX1UG96"/>
<evidence type="ECO:0000256" key="3">
    <source>
        <dbReference type="SAM" id="SignalP"/>
    </source>
</evidence>
<dbReference type="PANTHER" id="PTHR30035:SF3">
    <property type="entry name" value="INTERMEMBRANE PHOSPHOLIPID TRANSPORT SYSTEM LIPOPROTEIN MLAA"/>
    <property type="match status" value="1"/>
</dbReference>
<name>A0AAX1UG96_CERSP</name>
<evidence type="ECO:0000256" key="2">
    <source>
        <dbReference type="ARBA" id="ARBA00022729"/>
    </source>
</evidence>
<keyword evidence="4" id="KW-0449">Lipoprotein</keyword>
<dbReference type="GO" id="GO:0120010">
    <property type="term" value="P:intermembrane phospholipid transfer"/>
    <property type="evidence" value="ECO:0007669"/>
    <property type="project" value="TreeGrafter"/>
</dbReference>
<feature type="chain" id="PRO_5043679351" evidence="3">
    <location>
        <begin position="32"/>
        <end position="262"/>
    </location>
</feature>
<comment type="caution">
    <text evidence="4">The sequence shown here is derived from an EMBL/GenBank/DDBJ whole genome shotgun (WGS) entry which is preliminary data.</text>
</comment>
<dbReference type="PROSITE" id="PS51257">
    <property type="entry name" value="PROKAR_LIPOPROTEIN"/>
    <property type="match status" value="1"/>
</dbReference>
<dbReference type="Pfam" id="PF04333">
    <property type="entry name" value="MlaA"/>
    <property type="match status" value="1"/>
</dbReference>
<dbReference type="GO" id="GO:0016020">
    <property type="term" value="C:membrane"/>
    <property type="evidence" value="ECO:0007669"/>
    <property type="project" value="InterPro"/>
</dbReference>
<reference evidence="4 5" key="1">
    <citation type="submission" date="2018-08" db="EMBL/GenBank/DDBJ databases">
        <title>Draft genome sequence of Rhodobacter sphaeroides FY.</title>
        <authorList>
            <person name="Rayyan A."/>
            <person name="Meyer T.E."/>
            <person name="Kyndt J.A."/>
        </authorList>
    </citation>
    <scope>NUCLEOTIDE SEQUENCE [LARGE SCALE GENOMIC DNA]</scope>
    <source>
        <strain evidence="4 5">FY</strain>
    </source>
</reference>
<gene>
    <name evidence="4" type="ORF">D1114_19270</name>
</gene>
<dbReference type="EMBL" id="QWGP01000030">
    <property type="protein sequence ID" value="RHZ91711.1"/>
    <property type="molecule type" value="Genomic_DNA"/>
</dbReference>
<dbReference type="PANTHER" id="PTHR30035">
    <property type="entry name" value="LIPOPROTEIN VACJ-RELATED"/>
    <property type="match status" value="1"/>
</dbReference>
<sequence>MEHRTAILRGCRIAAHGALFALLGAFVSACAGSANPTQAINDPDEADNRQIHEFNKSVDKAVLRPASRAYAVLPDPVERGINNFADNLDLPGETLNSLLQGRPGAAVENAARFVVNTTIGIGGLFDPAHAMGIEGRNTDFGETLYVWGANEGVYGEVPFLGPRTERDLVGDVVDVALNPLRLIVPSGVRTAGRAAEVGSILGDRARYSETIDSVLYESADSYSQTRLLYLQNRRFELGQTGGADDAYIDPYAIDPYEEFDAQ</sequence>
<dbReference type="RefSeq" id="WP_119001122.1">
    <property type="nucleotide sequence ID" value="NZ_QWGP01000030.1"/>
</dbReference>